<dbReference type="Proteomes" id="UP000298781">
    <property type="component" value="Chromosome"/>
</dbReference>
<keyword evidence="3" id="KW-1185">Reference proteome</keyword>
<proteinExistence type="predicted"/>
<organism evidence="2 3">
    <name type="scientific">Phreatobacter stygius</name>
    <dbReference type="NCBI Taxonomy" id="1940610"/>
    <lineage>
        <taxon>Bacteria</taxon>
        <taxon>Pseudomonadati</taxon>
        <taxon>Pseudomonadota</taxon>
        <taxon>Alphaproteobacteria</taxon>
        <taxon>Hyphomicrobiales</taxon>
        <taxon>Phreatobacteraceae</taxon>
        <taxon>Phreatobacter</taxon>
    </lineage>
</organism>
<feature type="region of interest" description="Disordered" evidence="1">
    <location>
        <begin position="54"/>
        <end position="73"/>
    </location>
</feature>
<evidence type="ECO:0000313" key="2">
    <source>
        <dbReference type="EMBL" id="QCI66549.1"/>
    </source>
</evidence>
<dbReference type="OrthoDB" id="8433260at2"/>
<dbReference type="EMBL" id="CP039690">
    <property type="protein sequence ID" value="QCI66549.1"/>
    <property type="molecule type" value="Genomic_DNA"/>
</dbReference>
<evidence type="ECO:0000313" key="3">
    <source>
        <dbReference type="Proteomes" id="UP000298781"/>
    </source>
</evidence>
<reference evidence="2 3" key="1">
    <citation type="submission" date="2019-04" db="EMBL/GenBank/DDBJ databases">
        <title>Phreatobacter aquaticus sp. nov.</title>
        <authorList>
            <person name="Choi A."/>
        </authorList>
    </citation>
    <scope>NUCLEOTIDE SEQUENCE [LARGE SCALE GENOMIC DNA]</scope>
    <source>
        <strain evidence="2 3">KCTC 52518</strain>
    </source>
</reference>
<dbReference type="AlphaFoldDB" id="A0A4D7AYX9"/>
<evidence type="ECO:0000256" key="1">
    <source>
        <dbReference type="SAM" id="MobiDB-lite"/>
    </source>
</evidence>
<accession>A0A4D7AYX9</accession>
<gene>
    <name evidence="2" type="ORF">E8M01_21340</name>
</gene>
<name>A0A4D7AYX9_9HYPH</name>
<protein>
    <submittedName>
        <fullName evidence="2">Uncharacterized protein</fullName>
    </submittedName>
</protein>
<dbReference type="RefSeq" id="WP_136961991.1">
    <property type="nucleotide sequence ID" value="NZ_CP039690.1"/>
</dbReference>
<dbReference type="KEGG" id="pstg:E8M01_21340"/>
<sequence length="478" mass="52226">MAPASPGERLRAYLDGLPSAAKALLANEFERARLRGEDLPGGEMVLAALRSSMRDTPEFEPGTEPPLRVEPAPRSDQAARLLFRPLEPFLIDDRLEAKTRARIMRASVAAIWTWVERDLKPAETRVFEAAVAAASAANDTEAVNYHCAKFLSIMIPAIEAKLSSTEAGEPTRKRLAAHLGDERVLDDATDIVRILPDIGALAYLPAKLPPLIKNLADDGLDNARALLDPIAVKRPSLLPFALALVQSRLAHRHQLVRLAVAAAESDDPTKIAANPYRHAVELVLADAELAVLGTAAALKANRPQNVGGLVKDFHDAARALRTDMNLSGDGPWQRRMAKLRGTLARLLSAEIEGVPGQIRRHLRGRHRDDMHVEQVTEDVVGEIETRLDLLTVCRNSASEIALNEITVRVFTEIQGYLDPRLTQLLESIRSAPETDRALKISQIEAGIRFSARIFGASYAQLLQKAAEVAIQSARNAGR</sequence>